<dbReference type="InterPro" id="IPR035959">
    <property type="entry name" value="RutC-like_sf"/>
</dbReference>
<dbReference type="Gene3D" id="3.30.1330.40">
    <property type="entry name" value="RutC-like"/>
    <property type="match status" value="1"/>
</dbReference>
<dbReference type="PANTHER" id="PTHR11803:SF58">
    <property type="entry name" value="PROTEIN HMF1-RELATED"/>
    <property type="match status" value="1"/>
</dbReference>
<dbReference type="EMBL" id="RSCD01000001">
    <property type="protein sequence ID" value="RSH95638.1"/>
    <property type="molecule type" value="Genomic_DNA"/>
</dbReference>
<proteinExistence type="inferred from homology"/>
<accession>A0A427YX29</accession>
<evidence type="ECO:0000313" key="3">
    <source>
        <dbReference type="Proteomes" id="UP000279259"/>
    </source>
</evidence>
<dbReference type="AlphaFoldDB" id="A0A427YX29"/>
<dbReference type="InterPro" id="IPR006175">
    <property type="entry name" value="YjgF/YER057c/UK114"/>
</dbReference>
<gene>
    <name evidence="2" type="ORF">EHS25_000730</name>
</gene>
<dbReference type="STRING" id="1890683.A0A427YX29"/>
<protein>
    <submittedName>
        <fullName evidence="2">Uncharacterized protein</fullName>
    </submittedName>
</protein>
<reference evidence="2 3" key="1">
    <citation type="submission" date="2018-11" db="EMBL/GenBank/DDBJ databases">
        <title>Genome sequence of Saitozyma podzolica DSM 27192.</title>
        <authorList>
            <person name="Aliyu H."/>
            <person name="Gorte O."/>
            <person name="Ochsenreither K."/>
        </authorList>
    </citation>
    <scope>NUCLEOTIDE SEQUENCE [LARGE SCALE GENOMIC DNA]</scope>
    <source>
        <strain evidence="2 3">DSM 27192</strain>
    </source>
</reference>
<dbReference type="InterPro" id="IPR019897">
    <property type="entry name" value="RidA_CS"/>
</dbReference>
<dbReference type="Proteomes" id="UP000279259">
    <property type="component" value="Unassembled WGS sequence"/>
</dbReference>
<sequence length="167" mass="18205">MTALRIANKVPSLPRTVPFLSAAIRSGGHVFCSGQIGSTPDGEMVEGPIGKRVDQIMDNLDAVLKAHGSSLDHTVKFNLYQAPPTTRWQPVSIRAVLFADLRRNTIWTNLTDSQITSYKDFDAINAAYTRRIPTPPPARSCIGVANLPRGTDIEIECIAVVPPRAKL</sequence>
<dbReference type="GO" id="GO:0005829">
    <property type="term" value="C:cytosol"/>
    <property type="evidence" value="ECO:0007669"/>
    <property type="project" value="TreeGrafter"/>
</dbReference>
<keyword evidence="3" id="KW-1185">Reference proteome</keyword>
<dbReference type="OrthoDB" id="309640at2759"/>
<name>A0A427YX29_9TREE</name>
<evidence type="ECO:0000313" key="2">
    <source>
        <dbReference type="EMBL" id="RSH95638.1"/>
    </source>
</evidence>
<dbReference type="Pfam" id="PF01042">
    <property type="entry name" value="Ribonuc_L-PSP"/>
    <property type="match status" value="2"/>
</dbReference>
<comment type="caution">
    <text evidence="2">The sequence shown here is derived from an EMBL/GenBank/DDBJ whole genome shotgun (WGS) entry which is preliminary data.</text>
</comment>
<dbReference type="CDD" id="cd00448">
    <property type="entry name" value="YjgF_YER057c_UK114_family"/>
    <property type="match status" value="1"/>
</dbReference>
<evidence type="ECO:0000256" key="1">
    <source>
        <dbReference type="ARBA" id="ARBA00010552"/>
    </source>
</evidence>
<dbReference type="PANTHER" id="PTHR11803">
    <property type="entry name" value="2-IMINOBUTANOATE/2-IMINOPROPANOATE DEAMINASE RIDA"/>
    <property type="match status" value="1"/>
</dbReference>
<dbReference type="GO" id="GO:0019239">
    <property type="term" value="F:deaminase activity"/>
    <property type="evidence" value="ECO:0007669"/>
    <property type="project" value="TreeGrafter"/>
</dbReference>
<comment type="similarity">
    <text evidence="1">Belongs to the RutC family.</text>
</comment>
<dbReference type="SUPFAM" id="SSF55298">
    <property type="entry name" value="YjgF-like"/>
    <property type="match status" value="1"/>
</dbReference>
<dbReference type="GO" id="GO:0005739">
    <property type="term" value="C:mitochondrion"/>
    <property type="evidence" value="ECO:0007669"/>
    <property type="project" value="TreeGrafter"/>
</dbReference>
<organism evidence="2 3">
    <name type="scientific">Saitozyma podzolica</name>
    <dbReference type="NCBI Taxonomy" id="1890683"/>
    <lineage>
        <taxon>Eukaryota</taxon>
        <taxon>Fungi</taxon>
        <taxon>Dikarya</taxon>
        <taxon>Basidiomycota</taxon>
        <taxon>Agaricomycotina</taxon>
        <taxon>Tremellomycetes</taxon>
        <taxon>Tremellales</taxon>
        <taxon>Trimorphomycetaceae</taxon>
        <taxon>Saitozyma</taxon>
    </lineage>
</organism>
<dbReference type="PROSITE" id="PS01094">
    <property type="entry name" value="UPF0076"/>
    <property type="match status" value="1"/>
</dbReference>